<evidence type="ECO:0000313" key="3">
    <source>
        <dbReference type="Proteomes" id="UP001066276"/>
    </source>
</evidence>
<sequence length="74" mass="7609">MSALSLRALRSPGAVSHGTIQLLWGPERAPRPSDPQHQAQRGRREKARPAAQAAPPRGSAPTTGPSPALLAGAA</sequence>
<evidence type="ECO:0000256" key="1">
    <source>
        <dbReference type="SAM" id="MobiDB-lite"/>
    </source>
</evidence>
<comment type="caution">
    <text evidence="2">The sequence shown here is derived from an EMBL/GenBank/DDBJ whole genome shotgun (WGS) entry which is preliminary data.</text>
</comment>
<dbReference type="AlphaFoldDB" id="A0AAV7MDC8"/>
<gene>
    <name evidence="2" type="ORF">NDU88_005870</name>
</gene>
<keyword evidence="3" id="KW-1185">Reference proteome</keyword>
<feature type="region of interest" description="Disordered" evidence="1">
    <location>
        <begin position="1"/>
        <end position="74"/>
    </location>
</feature>
<dbReference type="EMBL" id="JANPWB010000014">
    <property type="protein sequence ID" value="KAJ1100795.1"/>
    <property type="molecule type" value="Genomic_DNA"/>
</dbReference>
<reference evidence="2" key="1">
    <citation type="journal article" date="2022" name="bioRxiv">
        <title>Sequencing and chromosome-scale assembly of the giantPleurodeles waltlgenome.</title>
        <authorList>
            <person name="Brown T."/>
            <person name="Elewa A."/>
            <person name="Iarovenko S."/>
            <person name="Subramanian E."/>
            <person name="Araus A.J."/>
            <person name="Petzold A."/>
            <person name="Susuki M."/>
            <person name="Suzuki K.-i.T."/>
            <person name="Hayashi T."/>
            <person name="Toyoda A."/>
            <person name="Oliveira C."/>
            <person name="Osipova E."/>
            <person name="Leigh N.D."/>
            <person name="Simon A."/>
            <person name="Yun M.H."/>
        </authorList>
    </citation>
    <scope>NUCLEOTIDE SEQUENCE</scope>
    <source>
        <strain evidence="2">20211129_DDA</strain>
        <tissue evidence="2">Liver</tissue>
    </source>
</reference>
<feature type="compositionally biased region" description="Low complexity" evidence="1">
    <location>
        <begin position="49"/>
        <end position="61"/>
    </location>
</feature>
<proteinExistence type="predicted"/>
<organism evidence="2 3">
    <name type="scientific">Pleurodeles waltl</name>
    <name type="common">Iberian ribbed newt</name>
    <dbReference type="NCBI Taxonomy" id="8319"/>
    <lineage>
        <taxon>Eukaryota</taxon>
        <taxon>Metazoa</taxon>
        <taxon>Chordata</taxon>
        <taxon>Craniata</taxon>
        <taxon>Vertebrata</taxon>
        <taxon>Euteleostomi</taxon>
        <taxon>Amphibia</taxon>
        <taxon>Batrachia</taxon>
        <taxon>Caudata</taxon>
        <taxon>Salamandroidea</taxon>
        <taxon>Salamandridae</taxon>
        <taxon>Pleurodelinae</taxon>
        <taxon>Pleurodeles</taxon>
    </lineage>
</organism>
<accession>A0AAV7MDC8</accession>
<name>A0AAV7MDC8_PLEWA</name>
<protein>
    <submittedName>
        <fullName evidence="2">Uncharacterized protein</fullName>
    </submittedName>
</protein>
<dbReference type="Proteomes" id="UP001066276">
    <property type="component" value="Chromosome 10"/>
</dbReference>
<evidence type="ECO:0000313" key="2">
    <source>
        <dbReference type="EMBL" id="KAJ1100795.1"/>
    </source>
</evidence>